<organism evidence="2 3">
    <name type="scientific">Domibacillus enclensis</name>
    <dbReference type="NCBI Taxonomy" id="1017273"/>
    <lineage>
        <taxon>Bacteria</taxon>
        <taxon>Bacillati</taxon>
        <taxon>Bacillota</taxon>
        <taxon>Bacilli</taxon>
        <taxon>Bacillales</taxon>
        <taxon>Bacillaceae</taxon>
        <taxon>Domibacillus</taxon>
    </lineage>
</organism>
<dbReference type="Proteomes" id="UP000215545">
    <property type="component" value="Unassembled WGS sequence"/>
</dbReference>
<proteinExistence type="predicted"/>
<keyword evidence="3" id="KW-1185">Reference proteome</keyword>
<feature type="domain" description="NERD" evidence="1">
    <location>
        <begin position="40"/>
        <end position="153"/>
    </location>
</feature>
<evidence type="ECO:0000313" key="3">
    <source>
        <dbReference type="Proteomes" id="UP000215545"/>
    </source>
</evidence>
<comment type="caution">
    <text evidence="2">The sequence shown here is derived from an EMBL/GenBank/DDBJ whole genome shotgun (WGS) entry which is preliminary data.</text>
</comment>
<dbReference type="EMBL" id="MWSK01000002">
    <property type="protein sequence ID" value="OXS79094.1"/>
    <property type="molecule type" value="Genomic_DNA"/>
</dbReference>
<dbReference type="InterPro" id="IPR011528">
    <property type="entry name" value="NERD"/>
</dbReference>
<protein>
    <recommendedName>
        <fullName evidence="1">NERD domain-containing protein</fullName>
    </recommendedName>
</protein>
<evidence type="ECO:0000313" key="2">
    <source>
        <dbReference type="EMBL" id="OXS79094.1"/>
    </source>
</evidence>
<gene>
    <name evidence="2" type="ORF">B1B05_04765</name>
</gene>
<name>A0ABX4EAQ4_9BACI</name>
<accession>A0ABX4EAQ4</accession>
<sequence length="313" mass="36473">MIQHREKPILIEKLEILLSRLPASHPSIPLIESELQRTRAGFQGEKDVDYHLRELNRPGIFILHDLRLKTTTGSFFQMDTLILTESCATILEIKNYAGPITYDTHTRQLIRDHEVLSNPFLQARRQQNHLQNLLLNEHLSHFPTKAFVIIANPRTRLVVEPPDEKISQMLLYPSEVSSKITSSSKRLTGTELSRFVTRLNKLNRPFDMDLFSHFKIEPTVIIKGIRCPQCGTFEIQREYSGWRCRSCYSKSKSAHFQALYDYSLLFGQPLTVKKTLDFLQMTSRFTAQRLLSKVSHRDGYRYYLNLSVLKQHK</sequence>
<dbReference type="PROSITE" id="PS50965">
    <property type="entry name" value="NERD"/>
    <property type="match status" value="1"/>
</dbReference>
<reference evidence="3" key="1">
    <citation type="submission" date="2017-03" db="EMBL/GenBank/DDBJ databases">
        <title>Bacillus sp. V-88(T) DSM27956, whole genome shotgun sequencing project.</title>
        <authorList>
            <person name="Dastager S.G."/>
            <person name="Neurgaonkar P.S."/>
            <person name="Dharne M.S."/>
        </authorList>
    </citation>
    <scope>NUCLEOTIDE SEQUENCE [LARGE SCALE GENOMIC DNA]</scope>
    <source>
        <strain evidence="3">DSM 25145</strain>
    </source>
</reference>
<evidence type="ECO:0000259" key="1">
    <source>
        <dbReference type="PROSITE" id="PS50965"/>
    </source>
</evidence>
<dbReference type="Pfam" id="PF08378">
    <property type="entry name" value="NERD"/>
    <property type="match status" value="1"/>
</dbReference>